<evidence type="ECO:0000256" key="3">
    <source>
        <dbReference type="ARBA" id="ARBA00022692"/>
    </source>
</evidence>
<evidence type="ECO:0000256" key="7">
    <source>
        <dbReference type="SAM" id="Phobius"/>
    </source>
</evidence>
<feature type="transmembrane region" description="Helical" evidence="7">
    <location>
        <begin position="517"/>
        <end position="536"/>
    </location>
</feature>
<evidence type="ECO:0000259" key="8">
    <source>
        <dbReference type="Pfam" id="PF00324"/>
    </source>
</evidence>
<dbReference type="GO" id="GO:0015171">
    <property type="term" value="F:amino acid transmembrane transporter activity"/>
    <property type="evidence" value="ECO:0007669"/>
    <property type="project" value="TreeGrafter"/>
</dbReference>
<sequence length="576" mass="61317">MSPFVPPEHDARRIPSSAACAAGTLSSVTLSMSIENEKISTPAAAVLETTSDVGAEAPNVNTLHRSLKSRHVQMIAIGGVIGTGLFIGTATNLQNAGPAGLLISYCLMATLLYSVMVALGEMISAFPIPGAQLALASRFLAPEVGFAIGWLYWYCYIVLLPAEISAAAVLITYWTPTDGTCAPGLCNSAVWVTVMLVVVILANIVGSTRVFGEIEFWAASIKVLTIIGLIIISIVITSGGGPNHQPIGFKYWVETGGFVQYKGIPGAWGRFLGFFAVLISAAFAFIGTEITAVAAAEAGSPAKTVPRAIKSVWLRLALFYISSAFLIGLLVSPSHPDLNLGSTAAKSPFVIAIKGAGIKVLPAIINAALLSSAWSAAIADLYISSRTLYGLYARGATPRQAHWLGKTRKDGVPWVCVTVCAAFTPLAYFAASPSASAGQAFGYFASMCAVCGMLSWSVILLTSLRWHRGLKARGIDRSTLPYRAPLQPYLSYYGLGVSIIVIVFSGFTAFIHKFDTSAFITTYFGIPFFAVLLLGYKFWHKSGLVRYEDMDFTTGFSGTDDMDGDERKGWLARIGV</sequence>
<feature type="transmembrane region" description="Helical" evidence="7">
    <location>
        <begin position="182"/>
        <end position="204"/>
    </location>
</feature>
<reference evidence="9" key="1">
    <citation type="journal article" date="2023" name="BMC Genomics">
        <title>Chromosome-level genome assemblies of Cutaneotrichosporon spp. (Trichosporonales, Basidiomycota) reveal imbalanced evolution between nucleotide sequences and chromosome synteny.</title>
        <authorList>
            <person name="Kobayashi Y."/>
            <person name="Kayamori A."/>
            <person name="Aoki K."/>
            <person name="Shiwa Y."/>
            <person name="Matsutani M."/>
            <person name="Fujita N."/>
            <person name="Sugita T."/>
            <person name="Iwasaki W."/>
            <person name="Tanaka N."/>
            <person name="Takashima M."/>
        </authorList>
    </citation>
    <scope>NUCLEOTIDE SEQUENCE</scope>
    <source>
        <strain evidence="9">HIS019</strain>
    </source>
</reference>
<dbReference type="Pfam" id="PF00324">
    <property type="entry name" value="AA_permease"/>
    <property type="match status" value="1"/>
</dbReference>
<dbReference type="GO" id="GO:0016020">
    <property type="term" value="C:membrane"/>
    <property type="evidence" value="ECO:0007669"/>
    <property type="project" value="UniProtKB-SubCell"/>
</dbReference>
<dbReference type="InterPro" id="IPR050524">
    <property type="entry name" value="APC_YAT"/>
</dbReference>
<feature type="transmembrane region" description="Helical" evidence="7">
    <location>
        <begin position="216"/>
        <end position="236"/>
    </location>
</feature>
<feature type="transmembrane region" description="Helical" evidence="7">
    <location>
        <begin position="74"/>
        <end position="93"/>
    </location>
</feature>
<dbReference type="FunFam" id="1.20.1740.10:FF:000001">
    <property type="entry name" value="Amino acid permease"/>
    <property type="match status" value="1"/>
</dbReference>
<proteinExistence type="predicted"/>
<dbReference type="RefSeq" id="XP_060459763.1">
    <property type="nucleotide sequence ID" value="XM_060603473.1"/>
</dbReference>
<keyword evidence="6 7" id="KW-0472">Membrane</keyword>
<feature type="transmembrane region" description="Helical" evidence="7">
    <location>
        <begin position="99"/>
        <end position="119"/>
    </location>
</feature>
<keyword evidence="10" id="KW-1185">Reference proteome</keyword>
<evidence type="ECO:0000256" key="1">
    <source>
        <dbReference type="ARBA" id="ARBA00004141"/>
    </source>
</evidence>
<evidence type="ECO:0000256" key="5">
    <source>
        <dbReference type="ARBA" id="ARBA00022989"/>
    </source>
</evidence>
<feature type="transmembrane region" description="Helical" evidence="7">
    <location>
        <begin position="271"/>
        <end position="292"/>
    </location>
</feature>
<keyword evidence="2" id="KW-0813">Transport</keyword>
<dbReference type="PROSITE" id="PS00218">
    <property type="entry name" value="AMINO_ACID_PERMEASE_1"/>
    <property type="match status" value="1"/>
</dbReference>
<dbReference type="EMBL" id="AP028218">
    <property type="protein sequence ID" value="BEI94498.1"/>
    <property type="molecule type" value="Genomic_DNA"/>
</dbReference>
<name>A0AA48L9U3_9TREE</name>
<dbReference type="InterPro" id="IPR004840">
    <property type="entry name" value="Amino_acid_permease_CS"/>
</dbReference>
<keyword evidence="4" id="KW-0029">Amino-acid transport</keyword>
<dbReference type="Gene3D" id="1.20.1740.10">
    <property type="entry name" value="Amino acid/polyamine transporter I"/>
    <property type="match status" value="1"/>
</dbReference>
<dbReference type="AlphaFoldDB" id="A0AA48L9U3"/>
<evidence type="ECO:0000256" key="4">
    <source>
        <dbReference type="ARBA" id="ARBA00022970"/>
    </source>
</evidence>
<dbReference type="PANTHER" id="PTHR43341:SF20">
    <property type="entry name" value="AAT FAMILY AMINO ACID TRANSPORTER"/>
    <property type="match status" value="1"/>
</dbReference>
<feature type="transmembrane region" description="Helical" evidence="7">
    <location>
        <begin position="412"/>
        <end position="431"/>
    </location>
</feature>
<feature type="transmembrane region" description="Helical" evidence="7">
    <location>
        <begin position="443"/>
        <end position="464"/>
    </location>
</feature>
<dbReference type="InterPro" id="IPR004841">
    <property type="entry name" value="AA-permease/SLC12A_dom"/>
</dbReference>
<evidence type="ECO:0000256" key="2">
    <source>
        <dbReference type="ARBA" id="ARBA00022448"/>
    </source>
</evidence>
<feature type="transmembrane region" description="Helical" evidence="7">
    <location>
        <begin position="490"/>
        <end position="511"/>
    </location>
</feature>
<gene>
    <name evidence="9" type="ORF">CcaverHIS019_0700700</name>
</gene>
<feature type="transmembrane region" description="Helical" evidence="7">
    <location>
        <begin position="312"/>
        <end position="331"/>
    </location>
</feature>
<feature type="domain" description="Amino acid permease/ SLC12A" evidence="8">
    <location>
        <begin position="71"/>
        <end position="543"/>
    </location>
</feature>
<dbReference type="PIRSF" id="PIRSF006060">
    <property type="entry name" value="AA_transporter"/>
    <property type="match status" value="1"/>
</dbReference>
<comment type="subcellular location">
    <subcellularLocation>
        <location evidence="1">Membrane</location>
        <topology evidence="1">Multi-pass membrane protein</topology>
    </subcellularLocation>
</comment>
<dbReference type="GeneID" id="85498368"/>
<dbReference type="PANTHER" id="PTHR43341">
    <property type="entry name" value="AMINO ACID PERMEASE"/>
    <property type="match status" value="1"/>
</dbReference>
<organism evidence="9 10">
    <name type="scientific">Cutaneotrichosporon cavernicola</name>
    <dbReference type="NCBI Taxonomy" id="279322"/>
    <lineage>
        <taxon>Eukaryota</taxon>
        <taxon>Fungi</taxon>
        <taxon>Dikarya</taxon>
        <taxon>Basidiomycota</taxon>
        <taxon>Agaricomycotina</taxon>
        <taxon>Tremellomycetes</taxon>
        <taxon>Trichosporonales</taxon>
        <taxon>Trichosporonaceae</taxon>
        <taxon>Cutaneotrichosporon</taxon>
    </lineage>
</organism>
<keyword evidence="5 7" id="KW-1133">Transmembrane helix</keyword>
<evidence type="ECO:0000256" key="6">
    <source>
        <dbReference type="ARBA" id="ARBA00023136"/>
    </source>
</evidence>
<dbReference type="KEGG" id="ccac:CcaHIS019_0700700"/>
<keyword evidence="3 7" id="KW-0812">Transmembrane</keyword>
<evidence type="ECO:0000313" key="10">
    <source>
        <dbReference type="Proteomes" id="UP001233271"/>
    </source>
</evidence>
<accession>A0AA48L9U3</accession>
<dbReference type="Proteomes" id="UP001233271">
    <property type="component" value="Chromosome 7a"/>
</dbReference>
<evidence type="ECO:0000313" key="9">
    <source>
        <dbReference type="EMBL" id="BEI94498.1"/>
    </source>
</evidence>
<protein>
    <recommendedName>
        <fullName evidence="8">Amino acid permease/ SLC12A domain-containing protein</fullName>
    </recommendedName>
</protein>